<dbReference type="EMBL" id="QGKV02002055">
    <property type="protein sequence ID" value="KAF3498451.1"/>
    <property type="molecule type" value="Genomic_DNA"/>
</dbReference>
<feature type="compositionally biased region" description="Basic residues" evidence="1">
    <location>
        <begin position="95"/>
        <end position="115"/>
    </location>
</feature>
<reference evidence="2 3" key="1">
    <citation type="journal article" date="2020" name="BMC Genomics">
        <title>Intraspecific diversification of the crop wild relative Brassica cretica Lam. using demographic model selection.</title>
        <authorList>
            <person name="Kioukis A."/>
            <person name="Michalopoulou V.A."/>
            <person name="Briers L."/>
            <person name="Pirintsos S."/>
            <person name="Studholme D.J."/>
            <person name="Pavlidis P."/>
            <person name="Sarris P.F."/>
        </authorList>
    </citation>
    <scope>NUCLEOTIDE SEQUENCE [LARGE SCALE GENOMIC DNA]</scope>
    <source>
        <strain evidence="3">cv. PFS-1207/04</strain>
    </source>
</reference>
<feature type="region of interest" description="Disordered" evidence="1">
    <location>
        <begin position="35"/>
        <end position="115"/>
    </location>
</feature>
<evidence type="ECO:0000256" key="1">
    <source>
        <dbReference type="SAM" id="MobiDB-lite"/>
    </source>
</evidence>
<keyword evidence="3" id="KW-1185">Reference proteome</keyword>
<evidence type="ECO:0000313" key="2">
    <source>
        <dbReference type="EMBL" id="KAF3498451.1"/>
    </source>
</evidence>
<evidence type="ECO:0008006" key="4">
    <source>
        <dbReference type="Google" id="ProtNLM"/>
    </source>
</evidence>
<organism evidence="2 3">
    <name type="scientific">Brassica cretica</name>
    <name type="common">Mustard</name>
    <dbReference type="NCBI Taxonomy" id="69181"/>
    <lineage>
        <taxon>Eukaryota</taxon>
        <taxon>Viridiplantae</taxon>
        <taxon>Streptophyta</taxon>
        <taxon>Embryophyta</taxon>
        <taxon>Tracheophyta</taxon>
        <taxon>Spermatophyta</taxon>
        <taxon>Magnoliopsida</taxon>
        <taxon>eudicotyledons</taxon>
        <taxon>Gunneridae</taxon>
        <taxon>Pentapetalae</taxon>
        <taxon>rosids</taxon>
        <taxon>malvids</taxon>
        <taxon>Brassicales</taxon>
        <taxon>Brassicaceae</taxon>
        <taxon>Brassiceae</taxon>
        <taxon>Brassica</taxon>
    </lineage>
</organism>
<accession>A0ABQ7ALJ1</accession>
<evidence type="ECO:0000313" key="3">
    <source>
        <dbReference type="Proteomes" id="UP000266723"/>
    </source>
</evidence>
<proteinExistence type="predicted"/>
<sequence length="115" mass="12825">MYIKLYFRVDEPQRVPIADRLGPPNVEPLISVPQEIQETEEQSERVPISDSLGPLPRESETVETRTSALPPKRKPGRPPGIRKVASSPCPLKALGVRKRKVSTKPPSGRKKQAPR</sequence>
<gene>
    <name evidence="2" type="ORF">DY000_02051751</name>
</gene>
<name>A0ABQ7ALJ1_BRACR</name>
<comment type="caution">
    <text evidence="2">The sequence shown here is derived from an EMBL/GenBank/DDBJ whole genome shotgun (WGS) entry which is preliminary data.</text>
</comment>
<protein>
    <recommendedName>
        <fullName evidence="4">AT-hook motif nuclear-localized protein</fullName>
    </recommendedName>
</protein>
<dbReference type="Proteomes" id="UP000266723">
    <property type="component" value="Unassembled WGS sequence"/>
</dbReference>